<reference evidence="4" key="4">
    <citation type="submission" date="2017-10" db="EMBL/GenBank/DDBJ databases">
        <authorList>
            <person name="Frank J."/>
        </authorList>
    </citation>
    <scope>NUCLEOTIDE SEQUENCE [LARGE SCALE GENOMIC DNA]</scope>
</reference>
<dbReference type="AlphaFoldDB" id="Q1PZB6"/>
<dbReference type="GO" id="GO:0009055">
    <property type="term" value="F:electron transfer activity"/>
    <property type="evidence" value="ECO:0007669"/>
    <property type="project" value="InterPro"/>
</dbReference>
<evidence type="ECO:0000313" key="3">
    <source>
        <dbReference type="EMBL" id="SOH03941.1"/>
    </source>
</evidence>
<dbReference type="Proteomes" id="UP000221734">
    <property type="component" value="Chromosome Kuenenia_stuttgartiensis_MBR1"/>
</dbReference>
<dbReference type="EMBL" id="CT573072">
    <property type="protein sequence ID" value="CAJ72431.1"/>
    <property type="molecule type" value="Genomic_DNA"/>
</dbReference>
<name>Q1PZB6_KUEST</name>
<proteinExistence type="predicted"/>
<dbReference type="OrthoDB" id="7855645at2"/>
<reference evidence="1" key="2">
    <citation type="submission" date="2006-01" db="EMBL/GenBank/DDBJ databases">
        <authorList>
            <person name="Genoscope"/>
        </authorList>
    </citation>
    <scope>NUCLEOTIDE SEQUENCE</scope>
</reference>
<reference evidence="2 5" key="5">
    <citation type="submission" date="2020-02" db="EMBL/GenBank/DDBJ databases">
        <title>Newly sequenced genome of strain CSTR1 showed variability in Candidatus Kuenenia stuttgartiensis genomes.</title>
        <authorList>
            <person name="Ding C."/>
            <person name="Adrian L."/>
        </authorList>
    </citation>
    <scope>NUCLEOTIDE SEQUENCE [LARGE SCALE GENOMIC DNA]</scope>
    <source>
        <strain evidence="2 5">CSTR1</strain>
    </source>
</reference>
<evidence type="ECO:0000313" key="2">
    <source>
        <dbReference type="EMBL" id="QII10193.1"/>
    </source>
</evidence>
<evidence type="ECO:0000313" key="4">
    <source>
        <dbReference type="Proteomes" id="UP000221734"/>
    </source>
</evidence>
<reference evidence="1" key="1">
    <citation type="journal article" date="2006" name="Nature">
        <title>Deciphering the evolution and metabolism of an anammox bacterium from a community genome.</title>
        <authorList>
            <person name="Strous M."/>
            <person name="Pelletier E."/>
            <person name="Mangenot S."/>
            <person name="Rattei T."/>
            <person name="Lehner A."/>
            <person name="Taylor M.W."/>
            <person name="Horn M."/>
            <person name="Daims H."/>
            <person name="Bartol-Mavel D."/>
            <person name="Wincker P."/>
            <person name="Barbe V."/>
            <person name="Fonknechten N."/>
            <person name="Vallenet D."/>
            <person name="Segurens B."/>
            <person name="Schenowitz-Truong C."/>
            <person name="Medigue C."/>
            <person name="Collingro A."/>
            <person name="Snel B."/>
            <person name="Dutilh B.E."/>
            <person name="OpDenCamp H.J.M."/>
            <person name="vanDerDrift C."/>
            <person name="Cirpus I."/>
            <person name="vanDePas-Schoonen K.T."/>
            <person name="Harhangi H.R."/>
            <person name="vanNiftrik L."/>
            <person name="Schmid M."/>
            <person name="Keltjens J."/>
            <person name="vanDeVossenberg J."/>
            <person name="Kartal B."/>
            <person name="Meier H."/>
            <person name="Frishman D."/>
            <person name="Huynen M.A."/>
            <person name="Mewes H."/>
            <person name="Weissenbach J."/>
            <person name="Jetten M.S.M."/>
            <person name="Wagner M."/>
            <person name="LePaslier D."/>
        </authorList>
    </citation>
    <scope>NUCLEOTIDE SEQUENCE</scope>
</reference>
<dbReference type="GO" id="GO:0022900">
    <property type="term" value="P:electron transport chain"/>
    <property type="evidence" value="ECO:0007669"/>
    <property type="project" value="InterPro"/>
</dbReference>
<dbReference type="Proteomes" id="UP000501926">
    <property type="component" value="Chromosome"/>
</dbReference>
<dbReference type="GO" id="GO:0020037">
    <property type="term" value="F:heme binding"/>
    <property type="evidence" value="ECO:0007669"/>
    <property type="project" value="InterPro"/>
</dbReference>
<dbReference type="InterPro" id="IPR010980">
    <property type="entry name" value="Cyt_c/b562"/>
</dbReference>
<dbReference type="KEGG" id="kst:KSMBR1_1442"/>
<keyword evidence="4" id="KW-1185">Reference proteome</keyword>
<sequence length="162" mass="18537">MKKYISFAILILCIAGCGKSEKERHEEEISATAMNQSEVSSKREHDFIKNEKGFIVHMKDIKVLLKHLQASINKEDWKAIQQDTKKLKNSSPVVYTGANKNDLPTEFVKLDVQFHLDTLELVNACQEKNKDKAMAAFFKVVNGCDECHAKFNPKETSTSWFR</sequence>
<evidence type="ECO:0000313" key="1">
    <source>
        <dbReference type="EMBL" id="CAJ72431.1"/>
    </source>
</evidence>
<dbReference type="RefSeq" id="WP_099324696.1">
    <property type="nucleotide sequence ID" value="NZ_CP049055.1"/>
</dbReference>
<dbReference type="GO" id="GO:0005506">
    <property type="term" value="F:iron ion binding"/>
    <property type="evidence" value="ECO:0007669"/>
    <property type="project" value="InterPro"/>
</dbReference>
<evidence type="ECO:0000313" key="5">
    <source>
        <dbReference type="Proteomes" id="UP000501926"/>
    </source>
</evidence>
<gene>
    <name evidence="1" type="primary">cyt_C2</name>
    <name evidence="2" type="synonym">cyt_C</name>
    <name evidence="2" type="ORF">KsCSTR_08140</name>
    <name evidence="3" type="ORF">KSMBR1_1442</name>
    <name evidence="1" type="ORF">kustd1686</name>
</gene>
<protein>
    <submittedName>
        <fullName evidence="2">Putative cytochrome c (CII)</fullName>
    </submittedName>
    <submittedName>
        <fullName evidence="1">Similar to cytochrome c (CII)</fullName>
    </submittedName>
</protein>
<organism evidence="1">
    <name type="scientific">Kuenenia stuttgartiensis</name>
    <dbReference type="NCBI Taxonomy" id="174633"/>
    <lineage>
        <taxon>Bacteria</taxon>
        <taxon>Pseudomonadati</taxon>
        <taxon>Planctomycetota</taxon>
        <taxon>Candidatus Brocadiia</taxon>
        <taxon>Candidatus Brocadiales</taxon>
        <taxon>Candidatus Brocadiaceae</taxon>
        <taxon>Candidatus Kuenenia</taxon>
    </lineage>
</organism>
<dbReference type="SUPFAM" id="SSF47175">
    <property type="entry name" value="Cytochromes"/>
    <property type="match status" value="1"/>
</dbReference>
<dbReference type="EMBL" id="CP049055">
    <property type="protein sequence ID" value="QII10193.1"/>
    <property type="molecule type" value="Genomic_DNA"/>
</dbReference>
<accession>Q1PZB6</accession>
<dbReference type="EMBL" id="LT934425">
    <property type="protein sequence ID" value="SOH03941.1"/>
    <property type="molecule type" value="Genomic_DNA"/>
</dbReference>
<reference evidence="3" key="3">
    <citation type="submission" date="2017-10" db="EMBL/GenBank/DDBJ databases">
        <authorList>
            <person name="Banno H."/>
            <person name="Chua N.-H."/>
        </authorList>
    </citation>
    <scope>NUCLEOTIDE SEQUENCE [LARGE SCALE GENOMIC DNA]</scope>
    <source>
        <strain evidence="3">Kuenenia_mbr1_ru-nijmegen</strain>
    </source>
</reference>